<organism evidence="2 3">
    <name type="scientific">Clostridium cellulovorans (strain ATCC 35296 / DSM 3052 / OCM 3 / 743B)</name>
    <dbReference type="NCBI Taxonomy" id="573061"/>
    <lineage>
        <taxon>Bacteria</taxon>
        <taxon>Bacillati</taxon>
        <taxon>Bacillota</taxon>
        <taxon>Clostridia</taxon>
        <taxon>Eubacteriales</taxon>
        <taxon>Clostridiaceae</taxon>
        <taxon>Clostridium</taxon>
    </lineage>
</organism>
<gene>
    <name evidence="2" type="ordered locus">Clocel_2687</name>
</gene>
<dbReference type="HOGENOM" id="CLU_2988516_0_0_9"/>
<dbReference type="EMBL" id="CP002160">
    <property type="protein sequence ID" value="ADL52387.1"/>
    <property type="molecule type" value="Genomic_DNA"/>
</dbReference>
<dbReference type="STRING" id="573061.Clocel_2687"/>
<keyword evidence="3" id="KW-1185">Reference proteome</keyword>
<sequence>MEIQKMFLFISSIVLAFCAFILNASQGNQTVQMVCSALIILSFAVIIVTFLRMKKKK</sequence>
<evidence type="ECO:0000256" key="1">
    <source>
        <dbReference type="SAM" id="Phobius"/>
    </source>
</evidence>
<keyword evidence="1" id="KW-0472">Membrane</keyword>
<evidence type="ECO:0000313" key="3">
    <source>
        <dbReference type="Proteomes" id="UP000002730"/>
    </source>
</evidence>
<proteinExistence type="predicted"/>
<reference evidence="2 3" key="1">
    <citation type="submission" date="2010-08" db="EMBL/GenBank/DDBJ databases">
        <title>Complete sequence of Clostridium cellulovorans 743B.</title>
        <authorList>
            <consortium name="US DOE Joint Genome Institute"/>
            <person name="Lucas S."/>
            <person name="Copeland A."/>
            <person name="Lapidus A."/>
            <person name="Cheng J.-F."/>
            <person name="Bruce D."/>
            <person name="Goodwin L."/>
            <person name="Pitluck S."/>
            <person name="Chertkov O."/>
            <person name="Detter J.C."/>
            <person name="Han C."/>
            <person name="Tapia R."/>
            <person name="Land M."/>
            <person name="Hauser L."/>
            <person name="Chang Y.-J."/>
            <person name="Jeffries C."/>
            <person name="Kyrpides N."/>
            <person name="Ivanova N."/>
            <person name="Mikhailova N."/>
            <person name="Hemme C.L."/>
            <person name="Woyke T."/>
        </authorList>
    </citation>
    <scope>NUCLEOTIDE SEQUENCE [LARGE SCALE GENOMIC DNA]</scope>
    <source>
        <strain evidence="3">ATCC 35296 / DSM 3052 / OCM 3 / 743B</strain>
    </source>
</reference>
<feature type="transmembrane region" description="Helical" evidence="1">
    <location>
        <begin position="7"/>
        <end position="25"/>
    </location>
</feature>
<dbReference type="KEGG" id="ccb:Clocel_2687"/>
<keyword evidence="1" id="KW-0812">Transmembrane</keyword>
<protein>
    <submittedName>
        <fullName evidence="2">Uncharacterized protein</fullName>
    </submittedName>
</protein>
<dbReference type="AlphaFoldDB" id="D9SRF8"/>
<name>D9SRF8_CLOC7</name>
<accession>D9SRF8</accession>
<keyword evidence="1" id="KW-1133">Transmembrane helix</keyword>
<dbReference type="Proteomes" id="UP000002730">
    <property type="component" value="Chromosome"/>
</dbReference>
<dbReference type="RefSeq" id="WP_010074504.1">
    <property type="nucleotide sequence ID" value="NC_014393.1"/>
</dbReference>
<feature type="transmembrane region" description="Helical" evidence="1">
    <location>
        <begin position="31"/>
        <end position="51"/>
    </location>
</feature>
<evidence type="ECO:0000313" key="2">
    <source>
        <dbReference type="EMBL" id="ADL52387.1"/>
    </source>
</evidence>